<proteinExistence type="predicted"/>
<reference evidence="1 2" key="1">
    <citation type="submission" date="2020-08" db="EMBL/GenBank/DDBJ databases">
        <title>Genomic Encyclopedia of Type Strains, Phase IV (KMG-V): Genome sequencing to study the core and pangenomes of soil and plant-associated prokaryotes.</title>
        <authorList>
            <person name="Whitman W."/>
        </authorList>
    </citation>
    <scope>NUCLEOTIDE SEQUENCE [LARGE SCALE GENOMIC DNA]</scope>
    <source>
        <strain evidence="1 2">ANJLi2</strain>
    </source>
</reference>
<evidence type="ECO:0000313" key="2">
    <source>
        <dbReference type="Proteomes" id="UP000541583"/>
    </source>
</evidence>
<dbReference type="EMBL" id="JACHCB010000017">
    <property type="protein sequence ID" value="MBB6112346.1"/>
    <property type="molecule type" value="Genomic_DNA"/>
</dbReference>
<accession>A0ABR6PRE0</accession>
<dbReference type="Proteomes" id="UP000541583">
    <property type="component" value="Unassembled WGS sequence"/>
</dbReference>
<gene>
    <name evidence="1" type="ORF">HDF23_005121</name>
</gene>
<keyword evidence="2" id="KW-1185">Reference proteome</keyword>
<organism evidence="1 2">
    <name type="scientific">Mucilaginibacter lappiensis</name>
    <dbReference type="NCBI Taxonomy" id="354630"/>
    <lineage>
        <taxon>Bacteria</taxon>
        <taxon>Pseudomonadati</taxon>
        <taxon>Bacteroidota</taxon>
        <taxon>Sphingobacteriia</taxon>
        <taxon>Sphingobacteriales</taxon>
        <taxon>Sphingobacteriaceae</taxon>
        <taxon>Mucilaginibacter</taxon>
    </lineage>
</organism>
<evidence type="ECO:0000313" key="1">
    <source>
        <dbReference type="EMBL" id="MBB6112346.1"/>
    </source>
</evidence>
<sequence length="55" mass="6409">MLAISIKKVCHFDRAWVGMSVVRKRNLLLNTNLQSQKISPRTSFEMTNFLLIMVQ</sequence>
<protein>
    <submittedName>
        <fullName evidence="1">Uncharacterized protein</fullName>
    </submittedName>
</protein>
<comment type="caution">
    <text evidence="1">The sequence shown here is derived from an EMBL/GenBank/DDBJ whole genome shotgun (WGS) entry which is preliminary data.</text>
</comment>
<name>A0ABR6PRE0_9SPHI</name>